<evidence type="ECO:0000256" key="8">
    <source>
        <dbReference type="SAM" id="Phobius"/>
    </source>
</evidence>
<dbReference type="InterPro" id="IPR011701">
    <property type="entry name" value="MFS"/>
</dbReference>
<feature type="transmembrane region" description="Helical" evidence="8">
    <location>
        <begin position="272"/>
        <end position="290"/>
    </location>
</feature>
<dbReference type="GO" id="GO:0022857">
    <property type="term" value="F:transmembrane transporter activity"/>
    <property type="evidence" value="ECO:0007669"/>
    <property type="project" value="InterPro"/>
</dbReference>
<dbReference type="OrthoDB" id="10021397at2759"/>
<comment type="similarity">
    <text evidence="2">Belongs to the major facilitator superfamily. TCR/Tet family.</text>
</comment>
<feature type="transmembrane region" description="Helical" evidence="8">
    <location>
        <begin position="141"/>
        <end position="164"/>
    </location>
</feature>
<dbReference type="SUPFAM" id="SSF103473">
    <property type="entry name" value="MFS general substrate transporter"/>
    <property type="match status" value="1"/>
</dbReference>
<dbReference type="AlphaFoldDB" id="A0A4Y8CX45"/>
<gene>
    <name evidence="9" type="ORF">BOTCAL_0241g00040</name>
</gene>
<keyword evidence="10" id="KW-1185">Reference proteome</keyword>
<feature type="transmembrane region" description="Helical" evidence="8">
    <location>
        <begin position="170"/>
        <end position="188"/>
    </location>
</feature>
<evidence type="ECO:0000256" key="2">
    <source>
        <dbReference type="ARBA" id="ARBA00007520"/>
    </source>
</evidence>
<keyword evidence="6 8" id="KW-0472">Membrane</keyword>
<name>A0A4Y8CX45_9HELO</name>
<evidence type="ECO:0000313" key="9">
    <source>
        <dbReference type="EMBL" id="TEY54223.1"/>
    </source>
</evidence>
<feature type="transmembrane region" description="Helical" evidence="8">
    <location>
        <begin position="108"/>
        <end position="129"/>
    </location>
</feature>
<evidence type="ECO:0000256" key="1">
    <source>
        <dbReference type="ARBA" id="ARBA00004141"/>
    </source>
</evidence>
<sequence length="392" mass="42039">MTVDEEKATATLPTGDDEQDHDTKFGPGSSQPVKLPERQRSIHGIKAFSSHFLQTDLVGFLMVGTATALVNGKLFASFNAKILYIAFSLLFVVGSMICGAAPNMTALIFVRVIGVVGGTGIYLGALTSISVNTSPKEMTEYMGYLVLAWGFGSVIEPLVGGALTDSSETWSFRSIILCPIPTAALQFLDYSGASRATYTSSEDKLYDHMFFAVALIAPVPLYYIPVFFQLAKGDSALRAGVKTLPLICFWVTSSASLRRLRGKLGWYQPRYIAGSVLNILVGVFLSRINITTSDAVTYGLQVLSGVGTGCYGQEVFAVAQRLVPPADIHRAISLMLIAQLTGTTLGLAIAGAIFQNVSLPRVRQIVPSFTASQLSNLITQIGGDLDNQLDKL</sequence>
<feature type="transmembrane region" description="Helical" evidence="8">
    <location>
        <begin position="82"/>
        <end position="102"/>
    </location>
</feature>
<evidence type="ECO:0008006" key="11">
    <source>
        <dbReference type="Google" id="ProtNLM"/>
    </source>
</evidence>
<evidence type="ECO:0000256" key="7">
    <source>
        <dbReference type="SAM" id="MobiDB-lite"/>
    </source>
</evidence>
<feature type="transmembrane region" description="Helical" evidence="8">
    <location>
        <begin position="331"/>
        <end position="354"/>
    </location>
</feature>
<feature type="region of interest" description="Disordered" evidence="7">
    <location>
        <begin position="1"/>
        <end position="34"/>
    </location>
</feature>
<keyword evidence="3" id="KW-0813">Transport</keyword>
<evidence type="ECO:0000256" key="6">
    <source>
        <dbReference type="ARBA" id="ARBA00023136"/>
    </source>
</evidence>
<dbReference type="Proteomes" id="UP000297299">
    <property type="component" value="Unassembled WGS sequence"/>
</dbReference>
<feature type="transmembrane region" description="Helical" evidence="8">
    <location>
        <begin position="209"/>
        <end position="231"/>
    </location>
</feature>
<comment type="subcellular location">
    <subcellularLocation>
        <location evidence="1">Membrane</location>
        <topology evidence="1">Multi-pass membrane protein</topology>
    </subcellularLocation>
</comment>
<dbReference type="Gene3D" id="1.20.1250.20">
    <property type="entry name" value="MFS general substrate transporter like domains"/>
    <property type="match status" value="1"/>
</dbReference>
<keyword evidence="4 8" id="KW-0812">Transmembrane</keyword>
<accession>A0A4Y8CX45</accession>
<protein>
    <recommendedName>
        <fullName evidence="11">Major facilitator superfamily (MFS) profile domain-containing protein</fullName>
    </recommendedName>
</protein>
<evidence type="ECO:0000256" key="4">
    <source>
        <dbReference type="ARBA" id="ARBA00022692"/>
    </source>
</evidence>
<proteinExistence type="inferred from homology"/>
<organism evidence="9 10">
    <name type="scientific">Botryotinia calthae</name>
    <dbReference type="NCBI Taxonomy" id="38488"/>
    <lineage>
        <taxon>Eukaryota</taxon>
        <taxon>Fungi</taxon>
        <taxon>Dikarya</taxon>
        <taxon>Ascomycota</taxon>
        <taxon>Pezizomycotina</taxon>
        <taxon>Leotiomycetes</taxon>
        <taxon>Helotiales</taxon>
        <taxon>Sclerotiniaceae</taxon>
        <taxon>Botryotinia</taxon>
    </lineage>
</organism>
<dbReference type="PANTHER" id="PTHR23501:SF12">
    <property type="entry name" value="MAJOR FACILITATOR SUPERFAMILY (MFS) PROFILE DOMAIN-CONTAINING PROTEIN-RELATED"/>
    <property type="match status" value="1"/>
</dbReference>
<evidence type="ECO:0000256" key="5">
    <source>
        <dbReference type="ARBA" id="ARBA00022989"/>
    </source>
</evidence>
<dbReference type="GO" id="GO:0005886">
    <property type="term" value="C:plasma membrane"/>
    <property type="evidence" value="ECO:0007669"/>
    <property type="project" value="TreeGrafter"/>
</dbReference>
<dbReference type="PANTHER" id="PTHR23501">
    <property type="entry name" value="MAJOR FACILITATOR SUPERFAMILY"/>
    <property type="match status" value="1"/>
</dbReference>
<feature type="transmembrane region" description="Helical" evidence="8">
    <location>
        <begin position="57"/>
        <end position="75"/>
    </location>
</feature>
<dbReference type="Pfam" id="PF07690">
    <property type="entry name" value="MFS_1"/>
    <property type="match status" value="1"/>
</dbReference>
<comment type="caution">
    <text evidence="9">The sequence shown here is derived from an EMBL/GenBank/DDBJ whole genome shotgun (WGS) entry which is preliminary data.</text>
</comment>
<dbReference type="EMBL" id="PHWZ01000241">
    <property type="protein sequence ID" value="TEY54223.1"/>
    <property type="molecule type" value="Genomic_DNA"/>
</dbReference>
<reference evidence="9 10" key="1">
    <citation type="submission" date="2017-11" db="EMBL/GenBank/DDBJ databases">
        <title>Comparative genomics of Botrytis spp.</title>
        <authorList>
            <person name="Valero-Jimenez C.A."/>
            <person name="Tapia P."/>
            <person name="Veloso J."/>
            <person name="Silva-Moreno E."/>
            <person name="Staats M."/>
            <person name="Valdes J.H."/>
            <person name="Van Kan J.A.L."/>
        </authorList>
    </citation>
    <scope>NUCLEOTIDE SEQUENCE [LARGE SCALE GENOMIC DNA]</scope>
    <source>
        <strain evidence="9 10">MUCL2830</strain>
    </source>
</reference>
<evidence type="ECO:0000313" key="10">
    <source>
        <dbReference type="Proteomes" id="UP000297299"/>
    </source>
</evidence>
<keyword evidence="5 8" id="KW-1133">Transmembrane helix</keyword>
<dbReference type="InterPro" id="IPR036259">
    <property type="entry name" value="MFS_trans_sf"/>
</dbReference>
<evidence type="ECO:0000256" key="3">
    <source>
        <dbReference type="ARBA" id="ARBA00022448"/>
    </source>
</evidence>